<comment type="caution">
    <text evidence="1">The sequence shown here is derived from an EMBL/GenBank/DDBJ whole genome shotgun (WGS) entry which is preliminary data.</text>
</comment>
<dbReference type="RefSeq" id="WP_051587639.1">
    <property type="nucleotide sequence ID" value="NZ_KK082134.1"/>
</dbReference>
<dbReference type="Proteomes" id="UP000053750">
    <property type="component" value="Unassembled WGS sequence"/>
</dbReference>
<organism evidence="1 2">
    <name type="scientific">Paenibacillus darwinianus</name>
    <dbReference type="NCBI Taxonomy" id="1380763"/>
    <lineage>
        <taxon>Bacteria</taxon>
        <taxon>Bacillati</taxon>
        <taxon>Bacillota</taxon>
        <taxon>Bacilli</taxon>
        <taxon>Bacillales</taxon>
        <taxon>Paenibacillaceae</taxon>
        <taxon>Paenibacillus</taxon>
    </lineage>
</organism>
<name>A0A9W5S0Q3_9BACL</name>
<evidence type="ECO:0000313" key="1">
    <source>
        <dbReference type="EMBL" id="EXX88883.1"/>
    </source>
</evidence>
<accession>A0A9W5S0Q3</accession>
<proteinExistence type="predicted"/>
<evidence type="ECO:0000313" key="2">
    <source>
        <dbReference type="Proteomes" id="UP000053750"/>
    </source>
</evidence>
<evidence type="ECO:0008006" key="3">
    <source>
        <dbReference type="Google" id="ProtNLM"/>
    </source>
</evidence>
<protein>
    <recommendedName>
        <fullName evidence="3">Sporulation protein</fullName>
    </recommendedName>
</protein>
<dbReference type="OrthoDB" id="2653555at2"/>
<dbReference type="PROSITE" id="PS51257">
    <property type="entry name" value="PROKAR_LIPOPROTEIN"/>
    <property type="match status" value="1"/>
</dbReference>
<gene>
    <name evidence="1" type="ORF">BG53_01085</name>
</gene>
<dbReference type="AlphaFoldDB" id="A0A9W5S0Q3"/>
<keyword evidence="2" id="KW-1185">Reference proteome</keyword>
<sequence length="239" mass="26143">MNKLVRLTAVAVCATCLLAGCNYKRYVQDSGYDYGSRQNGDPKMLGPKLYGSLTGNPRQHDNKYVEYSSMLTNEVSNLNGVASGLVMLTDKNAYVALMLDGTAVGTKSSGSRSYDQNNGGLNEGVYNVDTGSPYGSGSKPASPYNSYYTINDHSELSDELKQTIAAKIRHLAPRVEEVHISANMDFVNEINEYAKQAWAGRSLAVLLEPFNLLVRHQFAGGKTMPVPVQERTSRAEQSR</sequence>
<dbReference type="EMBL" id="JFHU01000113">
    <property type="protein sequence ID" value="EXX88883.1"/>
    <property type="molecule type" value="Genomic_DNA"/>
</dbReference>
<reference evidence="1 2" key="1">
    <citation type="submission" date="2014-02" db="EMBL/GenBank/DDBJ databases">
        <title>Genome sequence of Paenibacillus darwinianus reveals adaptive mechanisms for survival in Antarctic soils.</title>
        <authorList>
            <person name="Dsouza M."/>
            <person name="Taylor M.W."/>
            <person name="Turner S.J."/>
            <person name="Aislabie J."/>
        </authorList>
    </citation>
    <scope>NUCLEOTIDE SEQUENCE [LARGE SCALE GENOMIC DNA]</scope>
    <source>
        <strain evidence="1 2">CE1</strain>
    </source>
</reference>